<evidence type="ECO:0000313" key="3">
    <source>
        <dbReference type="Proteomes" id="UP000326924"/>
    </source>
</evidence>
<proteinExistence type="predicted"/>
<dbReference type="AlphaFoldDB" id="A0A5J5F0R3"/>
<dbReference type="EMBL" id="VXIS01000066">
    <property type="protein sequence ID" value="KAA8908665.1"/>
    <property type="molecule type" value="Genomic_DNA"/>
</dbReference>
<sequence>MSYLRQLEMHRLPKRPPRTPVHSCPLLVFVPTSTTHYPTAPLPPYPAERVLPPHLPQGHITVLHSLHFCPSSESPAPAFSLLLLSSSSSSSSSSASSSAPSSRPSRCLLVFAQLCRCRCRCRLLSFPFFAGLPLLSFDQTKQHPTASHPTHPPTGLVIRITAHVPPRSLAVSNKPLTGAESIRSNNRWVIINLSSIPRRSQIACLCDLYLLKSLAHPPPPPPLVFQRQRQRFETSKEQQVAHPPTPQKDLSQPQPFQASIGLHRFDIFAKLLALAHRSSKAPLRSAGTAGEARTIAFGSTILLDSSSNSG</sequence>
<dbReference type="Proteomes" id="UP000326924">
    <property type="component" value="Unassembled WGS sequence"/>
</dbReference>
<accession>A0A5J5F0R3</accession>
<evidence type="ECO:0000256" key="1">
    <source>
        <dbReference type="SAM" id="MobiDB-lite"/>
    </source>
</evidence>
<reference evidence="2 3" key="1">
    <citation type="submission" date="2019-09" db="EMBL/GenBank/DDBJ databases">
        <title>Draft genome of the ectomycorrhizal ascomycete Sphaerosporella brunnea.</title>
        <authorList>
            <consortium name="DOE Joint Genome Institute"/>
            <person name="Benucci G.M."/>
            <person name="Marozzi G."/>
            <person name="Antonielli L."/>
            <person name="Sanchez S."/>
            <person name="Marco P."/>
            <person name="Wang X."/>
            <person name="Falini L.B."/>
            <person name="Barry K."/>
            <person name="Haridas S."/>
            <person name="Lipzen A."/>
            <person name="Labutti K."/>
            <person name="Grigoriev I.V."/>
            <person name="Murat C."/>
            <person name="Martin F."/>
            <person name="Albertini E."/>
            <person name="Donnini D."/>
            <person name="Bonito G."/>
        </authorList>
    </citation>
    <scope>NUCLEOTIDE SEQUENCE [LARGE SCALE GENOMIC DNA]</scope>
    <source>
        <strain evidence="2 3">Sb_GMNB300</strain>
    </source>
</reference>
<feature type="region of interest" description="Disordered" evidence="1">
    <location>
        <begin position="230"/>
        <end position="254"/>
    </location>
</feature>
<gene>
    <name evidence="2" type="ORF">FN846DRAFT_655407</name>
</gene>
<comment type="caution">
    <text evidence="2">The sequence shown here is derived from an EMBL/GenBank/DDBJ whole genome shotgun (WGS) entry which is preliminary data.</text>
</comment>
<protein>
    <submittedName>
        <fullName evidence="2">Uncharacterized protein</fullName>
    </submittedName>
</protein>
<organism evidence="2 3">
    <name type="scientific">Sphaerosporella brunnea</name>
    <dbReference type="NCBI Taxonomy" id="1250544"/>
    <lineage>
        <taxon>Eukaryota</taxon>
        <taxon>Fungi</taxon>
        <taxon>Dikarya</taxon>
        <taxon>Ascomycota</taxon>
        <taxon>Pezizomycotina</taxon>
        <taxon>Pezizomycetes</taxon>
        <taxon>Pezizales</taxon>
        <taxon>Pyronemataceae</taxon>
        <taxon>Sphaerosporella</taxon>
    </lineage>
</organism>
<name>A0A5J5F0R3_9PEZI</name>
<evidence type="ECO:0000313" key="2">
    <source>
        <dbReference type="EMBL" id="KAA8908665.1"/>
    </source>
</evidence>
<dbReference type="InParanoid" id="A0A5J5F0R3"/>
<keyword evidence="3" id="KW-1185">Reference proteome</keyword>